<feature type="binding site" evidence="8">
    <location>
        <begin position="108"/>
        <end position="110"/>
    </location>
    <ligand>
        <name>GTP</name>
        <dbReference type="ChEBI" id="CHEBI:37565"/>
    </ligand>
</feature>
<dbReference type="RefSeq" id="WP_148396325.1">
    <property type="nucleotide sequence ID" value="NZ_JAJAGH010000007.1"/>
</dbReference>
<proteinExistence type="inferred from homology"/>
<dbReference type="SUPFAM" id="SSF52490">
    <property type="entry name" value="Tubulin nucleotide-binding domain-like"/>
    <property type="match status" value="1"/>
</dbReference>
<dbReference type="GO" id="GO:0051258">
    <property type="term" value="P:protein polymerization"/>
    <property type="evidence" value="ECO:0007669"/>
    <property type="project" value="UniProtKB-UniRule"/>
</dbReference>
<evidence type="ECO:0000259" key="12">
    <source>
        <dbReference type="SMART" id="SM00864"/>
    </source>
</evidence>
<dbReference type="InterPro" id="IPR037103">
    <property type="entry name" value="Tubulin/FtsZ-like_C"/>
</dbReference>
<dbReference type="Gene3D" id="3.40.50.1440">
    <property type="entry name" value="Tubulin/FtsZ, GTPase domain"/>
    <property type="match status" value="1"/>
</dbReference>
<evidence type="ECO:0000256" key="10">
    <source>
        <dbReference type="RuleBase" id="RU000631"/>
    </source>
</evidence>
<dbReference type="Pfam" id="PF00091">
    <property type="entry name" value="Tubulin"/>
    <property type="match status" value="1"/>
</dbReference>
<comment type="function">
    <text evidence="8 10">Essential cell division protein that forms a contractile ring structure (Z ring) at the future cell division site. The regulation of the ring assembly controls the timing and the location of cell division. One of the functions of the FtsZ ring is to recruit other cell division proteins to the septum to produce a new cell wall between the dividing cells. Binds GTP and shows GTPase activity.</text>
</comment>
<organism evidence="14 15">
    <name type="scientific">Hominibacterium faecale</name>
    <dbReference type="NCBI Taxonomy" id="2839743"/>
    <lineage>
        <taxon>Bacteria</taxon>
        <taxon>Bacillati</taxon>
        <taxon>Bacillota</taxon>
        <taxon>Clostridia</taxon>
        <taxon>Peptostreptococcales</taxon>
        <taxon>Anaerovoracaceae</taxon>
        <taxon>Hominibacterium</taxon>
    </lineage>
</organism>
<dbReference type="Gene3D" id="3.30.1330.20">
    <property type="entry name" value="Tubulin/FtsZ, C-terminal domain"/>
    <property type="match status" value="1"/>
</dbReference>
<dbReference type="InterPro" id="IPR003008">
    <property type="entry name" value="Tubulin_FtsZ_GTPase"/>
</dbReference>
<dbReference type="EMBL" id="JAOSHN010000003">
    <property type="protein sequence ID" value="MCU7378566.1"/>
    <property type="molecule type" value="Genomic_DNA"/>
</dbReference>
<evidence type="ECO:0000256" key="4">
    <source>
        <dbReference type="ARBA" id="ARBA00022741"/>
    </source>
</evidence>
<sequence>MLQFEMNESTPAKIKVVGVGGGGCNAVNRMIDAGMQGVAYIAINTDKQALSRCKAETKLQIGEKLTKGLGAGGNPEIGQKSAEENLEDLSKFITGADMVFITAGMGGGTGTGAAPIVAKVAKDMGILTVGVVTKPFTFEGKKRGEHAELGIKFLKKFVDSLVIVPNDKLLETVEENTSLLEAFDMADEVLKQGIQGISELIIDDALINLDFADVTTVMKDRGIAHMGVGKGSGENRVTDAVKDAIESPLLETSIDGAKAVLINVTGGYDLGMLEANEAASEIEKAADDNAIIIFGAAIKEDIKDEIFITVIATGFESRPSADLLGGDLMPEHTGEEKKESEITSSILDEKNEKESGSLIDNDFKIPPFLSSK</sequence>
<dbReference type="GO" id="GO:0043093">
    <property type="term" value="P:FtsZ-dependent cytokinesis"/>
    <property type="evidence" value="ECO:0007669"/>
    <property type="project" value="UniProtKB-UniRule"/>
</dbReference>
<dbReference type="SMART" id="SM00864">
    <property type="entry name" value="Tubulin"/>
    <property type="match status" value="1"/>
</dbReference>
<evidence type="ECO:0000256" key="3">
    <source>
        <dbReference type="ARBA" id="ARBA00022618"/>
    </source>
</evidence>
<evidence type="ECO:0000256" key="6">
    <source>
        <dbReference type="ARBA" id="ARBA00023210"/>
    </source>
</evidence>
<dbReference type="PROSITE" id="PS01135">
    <property type="entry name" value="FTSZ_2"/>
    <property type="match status" value="1"/>
</dbReference>
<dbReference type="NCBIfam" id="TIGR00065">
    <property type="entry name" value="ftsZ"/>
    <property type="match status" value="1"/>
</dbReference>
<keyword evidence="7 8" id="KW-0131">Cell cycle</keyword>
<dbReference type="GO" id="GO:0032153">
    <property type="term" value="C:cell division site"/>
    <property type="evidence" value="ECO:0007669"/>
    <property type="project" value="UniProtKB-UniRule"/>
</dbReference>
<feature type="compositionally biased region" description="Basic and acidic residues" evidence="11">
    <location>
        <begin position="329"/>
        <end position="355"/>
    </location>
</feature>
<dbReference type="PRINTS" id="PR00423">
    <property type="entry name" value="CELLDVISFTSZ"/>
</dbReference>
<gene>
    <name evidence="8 14" type="primary">ftsZ</name>
    <name evidence="14" type="ORF">OBO34_09380</name>
</gene>
<comment type="subunit">
    <text evidence="8">Homodimer. Polymerizes to form a dynamic ring structure in a strictly GTP-dependent manner. Interacts directly with several other division proteins.</text>
</comment>
<dbReference type="GO" id="GO:0005525">
    <property type="term" value="F:GTP binding"/>
    <property type="evidence" value="ECO:0007669"/>
    <property type="project" value="UniProtKB-UniRule"/>
</dbReference>
<feature type="binding site" evidence="8">
    <location>
        <position position="143"/>
    </location>
    <ligand>
        <name>GTP</name>
        <dbReference type="ChEBI" id="CHEBI:37565"/>
    </ligand>
</feature>
<comment type="similarity">
    <text evidence="1 8 10">Belongs to the FtsZ family.</text>
</comment>
<dbReference type="InterPro" id="IPR000158">
    <property type="entry name" value="Cell_div_FtsZ"/>
</dbReference>
<keyword evidence="5 8" id="KW-0342">GTP-binding</keyword>
<accession>A0A9J6QW09</accession>
<dbReference type="InterPro" id="IPR036525">
    <property type="entry name" value="Tubulin/FtsZ_GTPase_sf"/>
</dbReference>
<evidence type="ECO:0000313" key="15">
    <source>
        <dbReference type="Proteomes" id="UP001065549"/>
    </source>
</evidence>
<dbReference type="PROSITE" id="PS01134">
    <property type="entry name" value="FTSZ_1"/>
    <property type="match status" value="1"/>
</dbReference>
<dbReference type="AlphaFoldDB" id="A0A9J6QW09"/>
<dbReference type="GO" id="GO:0003924">
    <property type="term" value="F:GTPase activity"/>
    <property type="evidence" value="ECO:0007669"/>
    <property type="project" value="UniProtKB-UniRule"/>
</dbReference>
<dbReference type="SMART" id="SM00865">
    <property type="entry name" value="Tubulin_C"/>
    <property type="match status" value="1"/>
</dbReference>
<comment type="caution">
    <text evidence="14">The sequence shown here is derived from an EMBL/GenBank/DDBJ whole genome shotgun (WGS) entry which is preliminary data.</text>
</comment>
<dbReference type="CDD" id="cd02201">
    <property type="entry name" value="FtsZ_type1"/>
    <property type="match status" value="1"/>
</dbReference>
<evidence type="ECO:0000256" key="5">
    <source>
        <dbReference type="ARBA" id="ARBA00023134"/>
    </source>
</evidence>
<dbReference type="HAMAP" id="MF_00909">
    <property type="entry name" value="FtsZ"/>
    <property type="match status" value="1"/>
</dbReference>
<keyword evidence="3 8" id="KW-0132">Cell division</keyword>
<dbReference type="FunFam" id="3.40.50.1440:FF:000023">
    <property type="entry name" value="Cell division protein FtsZ"/>
    <property type="match status" value="1"/>
</dbReference>
<keyword evidence="4 8" id="KW-0547">Nucleotide-binding</keyword>
<feature type="region of interest" description="Disordered" evidence="11">
    <location>
        <begin position="323"/>
        <end position="358"/>
    </location>
</feature>
<evidence type="ECO:0000256" key="1">
    <source>
        <dbReference type="ARBA" id="ARBA00009690"/>
    </source>
</evidence>
<feature type="domain" description="Tubulin/FtsZ GTPase" evidence="12">
    <location>
        <begin position="13"/>
        <end position="205"/>
    </location>
</feature>
<protein>
    <recommendedName>
        <fullName evidence="8 9">Cell division protein FtsZ</fullName>
    </recommendedName>
</protein>
<evidence type="ECO:0000256" key="9">
    <source>
        <dbReference type="NCBIfam" id="TIGR00065"/>
    </source>
</evidence>
<name>A0A9J6QW09_9FIRM</name>
<reference evidence="14" key="1">
    <citation type="submission" date="2022-09" db="EMBL/GenBank/DDBJ databases">
        <title>Culturomic study of gut microbiota in children with autism spectrum disorder.</title>
        <authorList>
            <person name="Efimov B.A."/>
            <person name="Chaplin A.V."/>
            <person name="Sokolova S.R."/>
            <person name="Pikina A.P."/>
            <person name="Korzhanova M."/>
            <person name="Belova V."/>
            <person name="Korostin D."/>
        </authorList>
    </citation>
    <scope>NUCLEOTIDE SEQUENCE</scope>
    <source>
        <strain evidence="14">ASD5510</strain>
    </source>
</reference>
<dbReference type="InterPro" id="IPR008280">
    <property type="entry name" value="Tub_FtsZ_C"/>
</dbReference>
<evidence type="ECO:0000256" key="11">
    <source>
        <dbReference type="SAM" id="MobiDB-lite"/>
    </source>
</evidence>
<dbReference type="GO" id="GO:0005737">
    <property type="term" value="C:cytoplasm"/>
    <property type="evidence" value="ECO:0007669"/>
    <property type="project" value="UniProtKB-SubCell"/>
</dbReference>
<dbReference type="InterPro" id="IPR020805">
    <property type="entry name" value="Cell_div_FtsZ_CS"/>
</dbReference>
<evidence type="ECO:0000256" key="7">
    <source>
        <dbReference type="ARBA" id="ARBA00023306"/>
    </source>
</evidence>
<feature type="domain" description="Tubulin/FtsZ 2-layer sandwich" evidence="13">
    <location>
        <begin position="207"/>
        <end position="324"/>
    </location>
</feature>
<feature type="binding site" evidence="8">
    <location>
        <begin position="21"/>
        <end position="25"/>
    </location>
    <ligand>
        <name>GTP</name>
        <dbReference type="ChEBI" id="CHEBI:37565"/>
    </ligand>
</feature>
<dbReference type="InterPro" id="IPR024757">
    <property type="entry name" value="FtsZ_C"/>
</dbReference>
<dbReference type="InterPro" id="IPR045061">
    <property type="entry name" value="FtsZ/CetZ"/>
</dbReference>
<keyword evidence="2 8" id="KW-0963">Cytoplasm</keyword>
<dbReference type="GO" id="GO:0000917">
    <property type="term" value="P:division septum assembly"/>
    <property type="evidence" value="ECO:0007669"/>
    <property type="project" value="UniProtKB-KW"/>
</dbReference>
<feature type="binding site" evidence="8">
    <location>
        <position position="187"/>
    </location>
    <ligand>
        <name>GTP</name>
        <dbReference type="ChEBI" id="CHEBI:37565"/>
    </ligand>
</feature>
<evidence type="ECO:0000256" key="8">
    <source>
        <dbReference type="HAMAP-Rule" id="MF_00909"/>
    </source>
</evidence>
<comment type="subcellular location">
    <subcellularLocation>
        <location evidence="8">Cytoplasm</location>
    </subcellularLocation>
    <text evidence="8">Assembles at midcell at the inner surface of the cytoplasmic membrane.</text>
</comment>
<dbReference type="Pfam" id="PF12327">
    <property type="entry name" value="FtsZ_C"/>
    <property type="match status" value="1"/>
</dbReference>
<dbReference type="Proteomes" id="UP001065549">
    <property type="component" value="Unassembled WGS sequence"/>
</dbReference>
<dbReference type="InterPro" id="IPR018316">
    <property type="entry name" value="Tubulin/FtsZ_2-layer-sand-dom"/>
</dbReference>
<keyword evidence="15" id="KW-1185">Reference proteome</keyword>
<dbReference type="SUPFAM" id="SSF55307">
    <property type="entry name" value="Tubulin C-terminal domain-like"/>
    <property type="match status" value="1"/>
</dbReference>
<evidence type="ECO:0000313" key="14">
    <source>
        <dbReference type="EMBL" id="MCU7378566.1"/>
    </source>
</evidence>
<dbReference type="PANTHER" id="PTHR30314:SF3">
    <property type="entry name" value="MITOCHONDRIAL DIVISION PROTEIN FSZA"/>
    <property type="match status" value="1"/>
</dbReference>
<dbReference type="PANTHER" id="PTHR30314">
    <property type="entry name" value="CELL DIVISION PROTEIN FTSZ-RELATED"/>
    <property type="match status" value="1"/>
</dbReference>
<keyword evidence="6 8" id="KW-0717">Septation</keyword>
<evidence type="ECO:0000256" key="2">
    <source>
        <dbReference type="ARBA" id="ARBA00022490"/>
    </source>
</evidence>
<feature type="binding site" evidence="8">
    <location>
        <position position="139"/>
    </location>
    <ligand>
        <name>GTP</name>
        <dbReference type="ChEBI" id="CHEBI:37565"/>
    </ligand>
</feature>
<evidence type="ECO:0000259" key="13">
    <source>
        <dbReference type="SMART" id="SM00865"/>
    </source>
</evidence>